<dbReference type="SUPFAM" id="SSF53448">
    <property type="entry name" value="Nucleotide-diphospho-sugar transferases"/>
    <property type="match status" value="1"/>
</dbReference>
<dbReference type="InterPro" id="IPR001173">
    <property type="entry name" value="Glyco_trans_2-like"/>
</dbReference>
<dbReference type="OrthoDB" id="9815923at2"/>
<accession>A0A9X4S8X3</accession>
<name>A0A9X4S8X3_9BURK</name>
<organism evidence="3 4">
    <name type="scientific">Hydrogenophaga taeniospiralis CCUG 15921</name>
    <dbReference type="NCBI Taxonomy" id="1281780"/>
    <lineage>
        <taxon>Bacteria</taxon>
        <taxon>Pseudomonadati</taxon>
        <taxon>Pseudomonadota</taxon>
        <taxon>Betaproteobacteria</taxon>
        <taxon>Burkholderiales</taxon>
        <taxon>Comamonadaceae</taxon>
        <taxon>Hydrogenophaga</taxon>
    </lineage>
</organism>
<evidence type="ECO:0000313" key="4">
    <source>
        <dbReference type="Proteomes" id="UP001152876"/>
    </source>
</evidence>
<gene>
    <name evidence="3" type="ORF">H010_11764</name>
</gene>
<dbReference type="EMBL" id="AOGK01000009">
    <property type="protein sequence ID" value="MDG5975935.1"/>
    <property type="molecule type" value="Genomic_DNA"/>
</dbReference>
<dbReference type="Pfam" id="PF00535">
    <property type="entry name" value="Glycos_transf_2"/>
    <property type="match status" value="1"/>
</dbReference>
<dbReference type="Gene3D" id="3.90.550.10">
    <property type="entry name" value="Spore Coat Polysaccharide Biosynthesis Protein SpsA, Chain A"/>
    <property type="match status" value="1"/>
</dbReference>
<evidence type="ECO:0000256" key="1">
    <source>
        <dbReference type="ARBA" id="ARBA00038494"/>
    </source>
</evidence>
<dbReference type="RefSeq" id="WP_068175836.1">
    <property type="nucleotide sequence ID" value="NZ_AOGK01000009.1"/>
</dbReference>
<dbReference type="AlphaFoldDB" id="A0A9X4S8X3"/>
<dbReference type="Proteomes" id="UP001152876">
    <property type="component" value="Unassembled WGS sequence"/>
</dbReference>
<dbReference type="PANTHER" id="PTHR43630:SF2">
    <property type="entry name" value="GLYCOSYLTRANSFERASE"/>
    <property type="match status" value="1"/>
</dbReference>
<evidence type="ECO:0000313" key="3">
    <source>
        <dbReference type="EMBL" id="MDG5975935.1"/>
    </source>
</evidence>
<keyword evidence="4" id="KW-1185">Reference proteome</keyword>
<dbReference type="PANTHER" id="PTHR43630">
    <property type="entry name" value="POLY-BETA-1,6-N-ACETYL-D-GLUCOSAMINE SYNTHASE"/>
    <property type="match status" value="1"/>
</dbReference>
<reference evidence="3" key="1">
    <citation type="submission" date="2013-01" db="EMBL/GenBank/DDBJ databases">
        <title>Genome draft of Hydrogenophaga taeniospiralis 2K1.</title>
        <authorList>
            <person name="Gomila M."/>
            <person name="Lalucat J."/>
        </authorList>
    </citation>
    <scope>NUCLEOTIDE SEQUENCE</scope>
    <source>
        <strain evidence="3">CCUG 15921</strain>
    </source>
</reference>
<dbReference type="CDD" id="cd02511">
    <property type="entry name" value="Beta4Glucosyltransferase"/>
    <property type="match status" value="1"/>
</dbReference>
<proteinExistence type="inferred from homology"/>
<sequence>MSITAIILTYNESRHIARAIRSIQAFTDQICVVDSGSTDGTAEIARQWGAEVHTHAFVNQAKQFQWALDTLDIQGQWVLRLDADEVIEPDLAREIAETLPQLPADVVGVNLKRKHIFMDRWVRHGGRYPLVMLRLWRHGHGRVEDRWMDEHMVVWGGCTVTFNGGFADHNLNDLGYFTDKHNKYATREAIEVLNQRLGLFARDEALNARSASPQASFKRWAKERVYNRIPFTVSAPLYFLWRYVFQLGFLDGRSGLVYHFLQGCWYRFLVGARLMELERGVAHLHDKADICAELSRLTGHKLVAQSEALAPPEVGEDRLAPRI</sequence>
<evidence type="ECO:0000259" key="2">
    <source>
        <dbReference type="Pfam" id="PF00535"/>
    </source>
</evidence>
<dbReference type="GO" id="GO:0016740">
    <property type="term" value="F:transferase activity"/>
    <property type="evidence" value="ECO:0007669"/>
    <property type="project" value="UniProtKB-KW"/>
</dbReference>
<keyword evidence="3" id="KW-0808">Transferase</keyword>
<comment type="caution">
    <text evidence="3">The sequence shown here is derived from an EMBL/GenBank/DDBJ whole genome shotgun (WGS) entry which is preliminary data.</text>
</comment>
<comment type="similarity">
    <text evidence="1">Belongs to the glycosyltransferase 2 family. WaaE/KdtX subfamily.</text>
</comment>
<feature type="domain" description="Glycosyltransferase 2-like" evidence="2">
    <location>
        <begin position="5"/>
        <end position="160"/>
    </location>
</feature>
<protein>
    <submittedName>
        <fullName evidence="3">Lipopolysaccharide core biosynthesis glycosyl transferase</fullName>
    </submittedName>
</protein>
<dbReference type="InterPro" id="IPR029044">
    <property type="entry name" value="Nucleotide-diphossugar_trans"/>
</dbReference>